<name>A0AAV9K811_9SOLN</name>
<reference evidence="1 2" key="1">
    <citation type="submission" date="2023-10" db="EMBL/GenBank/DDBJ databases">
        <title>Genome-Wide Identification Analysis in wild type Solanum Pinnatisectum Reveals Some Genes Defensing Phytophthora Infestans.</title>
        <authorList>
            <person name="Sun C."/>
        </authorList>
    </citation>
    <scope>NUCLEOTIDE SEQUENCE [LARGE SCALE GENOMIC DNA]</scope>
    <source>
        <strain evidence="1">LQN</strain>
        <tissue evidence="1">Leaf</tissue>
    </source>
</reference>
<dbReference type="AlphaFoldDB" id="A0AAV9K811"/>
<proteinExistence type="predicted"/>
<organism evidence="1 2">
    <name type="scientific">Solanum pinnatisectum</name>
    <name type="common">tansyleaf nightshade</name>
    <dbReference type="NCBI Taxonomy" id="50273"/>
    <lineage>
        <taxon>Eukaryota</taxon>
        <taxon>Viridiplantae</taxon>
        <taxon>Streptophyta</taxon>
        <taxon>Embryophyta</taxon>
        <taxon>Tracheophyta</taxon>
        <taxon>Spermatophyta</taxon>
        <taxon>Magnoliopsida</taxon>
        <taxon>eudicotyledons</taxon>
        <taxon>Gunneridae</taxon>
        <taxon>Pentapetalae</taxon>
        <taxon>asterids</taxon>
        <taxon>lamiids</taxon>
        <taxon>Solanales</taxon>
        <taxon>Solanaceae</taxon>
        <taxon>Solanoideae</taxon>
        <taxon>Solaneae</taxon>
        <taxon>Solanum</taxon>
    </lineage>
</organism>
<accession>A0AAV9K811</accession>
<keyword evidence="2" id="KW-1185">Reference proteome</keyword>
<gene>
    <name evidence="1" type="ORF">R3W88_029207</name>
</gene>
<dbReference type="Proteomes" id="UP001311915">
    <property type="component" value="Unassembled WGS sequence"/>
</dbReference>
<sequence>MGRTFIACLSPFHQRKCFFHITNSETMALFASFTTEIKNLQSSLLSNNSLTLQWCVEAMTLLKKLHSQFLLIILEKSKVIPFTWINDDMLNLYMNESLNLMELCNMLKSSSFKINMYLLTIDTTIKNLNHYEAKAFANMQPILQRDNKRFLIQEMQRDCCSSLICTIRVAMSLLSYILLNVFMYPTKYYKFKAVDRICCKYSSPIKSFKDSVNELATEFQREYYKDGERGVIRFYEYEEMEKAIMEAKEKFKSGYEEEEIKRIKDVILEKSIPLKVGLEKFESQVDQVFEEVLKGRNKLLQMVGKTNGIFR</sequence>
<evidence type="ECO:0000313" key="2">
    <source>
        <dbReference type="Proteomes" id="UP001311915"/>
    </source>
</evidence>
<dbReference type="EMBL" id="JAWPEI010000012">
    <property type="protein sequence ID" value="KAK4708282.1"/>
    <property type="molecule type" value="Genomic_DNA"/>
</dbReference>
<comment type="caution">
    <text evidence="1">The sequence shown here is derived from an EMBL/GenBank/DDBJ whole genome shotgun (WGS) entry which is preliminary data.</text>
</comment>
<evidence type="ECO:0000313" key="1">
    <source>
        <dbReference type="EMBL" id="KAK4708282.1"/>
    </source>
</evidence>
<dbReference type="PANTHER" id="PTHR31509">
    <property type="entry name" value="BPS1-LIKE PROTEIN"/>
    <property type="match status" value="1"/>
</dbReference>
<protein>
    <submittedName>
        <fullName evidence="1">Uncharacterized protein</fullName>
    </submittedName>
</protein>